<comment type="caution">
    <text evidence="7">Lacks conserved residue(s) required for the propagation of feature annotation.</text>
</comment>
<feature type="binding site" evidence="7">
    <location>
        <position position="90"/>
    </location>
    <ligand>
        <name>shikimate</name>
        <dbReference type="ChEBI" id="CHEBI:36208"/>
    </ligand>
</feature>
<feature type="binding site" evidence="7">
    <location>
        <position position="237"/>
    </location>
    <ligand>
        <name>NADP(+)</name>
        <dbReference type="ChEBI" id="CHEBI:58349"/>
    </ligand>
</feature>
<dbReference type="SUPFAM" id="SSF53223">
    <property type="entry name" value="Aminoacid dehydrogenase-like, N-terminal domain"/>
    <property type="match status" value="1"/>
</dbReference>
<feature type="binding site" evidence="7">
    <location>
        <position position="214"/>
    </location>
    <ligand>
        <name>NADP(+)</name>
        <dbReference type="ChEBI" id="CHEBI:58349"/>
    </ligand>
</feature>
<keyword evidence="12" id="KW-1185">Reference proteome</keyword>
<evidence type="ECO:0000259" key="10">
    <source>
        <dbReference type="Pfam" id="PF18317"/>
    </source>
</evidence>
<dbReference type="InterPro" id="IPR022893">
    <property type="entry name" value="Shikimate_DH_fam"/>
</dbReference>
<dbReference type="HAMAP" id="MF_00222">
    <property type="entry name" value="Shikimate_DH_AroE"/>
    <property type="match status" value="1"/>
</dbReference>
<dbReference type="RefSeq" id="WP_095997744.1">
    <property type="nucleotide sequence ID" value="NZ_NSLI01000003.1"/>
</dbReference>
<dbReference type="GO" id="GO:0050661">
    <property type="term" value="F:NADP binding"/>
    <property type="evidence" value="ECO:0007669"/>
    <property type="project" value="TreeGrafter"/>
</dbReference>
<feature type="binding site" evidence="7">
    <location>
        <position position="106"/>
    </location>
    <ligand>
        <name>shikimate</name>
        <dbReference type="ChEBI" id="CHEBI:36208"/>
    </ligand>
</feature>
<dbReference type="PANTHER" id="PTHR21089">
    <property type="entry name" value="SHIKIMATE DEHYDROGENASE"/>
    <property type="match status" value="1"/>
</dbReference>
<dbReference type="GO" id="GO:0008652">
    <property type="term" value="P:amino acid biosynthetic process"/>
    <property type="evidence" value="ECO:0007669"/>
    <property type="project" value="UniProtKB-KW"/>
</dbReference>
<protein>
    <recommendedName>
        <fullName evidence="2 7">Shikimate dehydrogenase (NADP(+))</fullName>
        <shortName evidence="7">SDH</shortName>
        <ecNumber evidence="2 7">1.1.1.25</ecNumber>
    </recommendedName>
</protein>
<dbReference type="GO" id="GO:0005829">
    <property type="term" value="C:cytosol"/>
    <property type="evidence" value="ECO:0007669"/>
    <property type="project" value="TreeGrafter"/>
</dbReference>
<feature type="domain" description="Shikimate dehydrogenase substrate binding N-terminal" evidence="9">
    <location>
        <begin position="9"/>
        <end position="91"/>
    </location>
</feature>
<proteinExistence type="inferred from homology"/>
<evidence type="ECO:0000256" key="1">
    <source>
        <dbReference type="ARBA" id="ARBA00004871"/>
    </source>
</evidence>
<dbReference type="Proteomes" id="UP000218151">
    <property type="component" value="Unassembled WGS sequence"/>
</dbReference>
<dbReference type="EMBL" id="NSLI01000003">
    <property type="protein sequence ID" value="PAX07501.1"/>
    <property type="molecule type" value="Genomic_DNA"/>
</dbReference>
<dbReference type="PANTHER" id="PTHR21089:SF1">
    <property type="entry name" value="BIFUNCTIONAL 3-DEHYDROQUINATE DEHYDRATASE_SHIKIMATE DEHYDROGENASE, CHLOROPLASTIC"/>
    <property type="match status" value="1"/>
</dbReference>
<evidence type="ECO:0000313" key="12">
    <source>
        <dbReference type="Proteomes" id="UP000218151"/>
    </source>
</evidence>
<feature type="binding site" evidence="7">
    <location>
        <begin position="128"/>
        <end position="132"/>
    </location>
    <ligand>
        <name>NADP(+)</name>
        <dbReference type="ChEBI" id="CHEBI:58349"/>
    </ligand>
</feature>
<dbReference type="GO" id="GO:0009423">
    <property type="term" value="P:chorismate biosynthetic process"/>
    <property type="evidence" value="ECO:0007669"/>
    <property type="project" value="UniProtKB-UniRule"/>
</dbReference>
<comment type="catalytic activity">
    <reaction evidence="6 7">
        <text>shikimate + NADP(+) = 3-dehydroshikimate + NADPH + H(+)</text>
        <dbReference type="Rhea" id="RHEA:17737"/>
        <dbReference type="ChEBI" id="CHEBI:15378"/>
        <dbReference type="ChEBI" id="CHEBI:16630"/>
        <dbReference type="ChEBI" id="CHEBI:36208"/>
        <dbReference type="ChEBI" id="CHEBI:57783"/>
        <dbReference type="ChEBI" id="CHEBI:58349"/>
        <dbReference type="EC" id="1.1.1.25"/>
    </reaction>
</comment>
<keyword evidence="5 7" id="KW-0057">Aromatic amino acid biosynthesis</keyword>
<reference evidence="12" key="1">
    <citation type="submission" date="2017-09" db="EMBL/GenBank/DDBJ databases">
        <authorList>
            <person name="Feng G."/>
            <person name="Zhu H."/>
        </authorList>
    </citation>
    <scope>NUCLEOTIDE SEQUENCE [LARGE SCALE GENOMIC DNA]</scope>
    <source>
        <strain evidence="12">1PNM-20</strain>
    </source>
</reference>
<feature type="binding site" evidence="7">
    <location>
        <position position="216"/>
    </location>
    <ligand>
        <name>shikimate</name>
        <dbReference type="ChEBI" id="CHEBI:36208"/>
    </ligand>
</feature>
<feature type="binding site" evidence="7">
    <location>
        <position position="244"/>
    </location>
    <ligand>
        <name>shikimate</name>
        <dbReference type="ChEBI" id="CHEBI:36208"/>
    </ligand>
</feature>
<dbReference type="SUPFAM" id="SSF51735">
    <property type="entry name" value="NAD(P)-binding Rossmann-fold domains"/>
    <property type="match status" value="1"/>
</dbReference>
<evidence type="ECO:0000259" key="8">
    <source>
        <dbReference type="Pfam" id="PF01488"/>
    </source>
</evidence>
<dbReference type="Pfam" id="PF01488">
    <property type="entry name" value="Shikimate_DH"/>
    <property type="match status" value="1"/>
</dbReference>
<evidence type="ECO:0000256" key="7">
    <source>
        <dbReference type="HAMAP-Rule" id="MF_00222"/>
    </source>
</evidence>
<keyword evidence="7" id="KW-0028">Amino-acid biosynthesis</keyword>
<comment type="caution">
    <text evidence="11">The sequence shown here is derived from an EMBL/GenBank/DDBJ whole genome shotgun (WGS) entry which is preliminary data.</text>
</comment>
<keyword evidence="3 7" id="KW-0521">NADP</keyword>
<keyword evidence="4 7" id="KW-0560">Oxidoreductase</keyword>
<dbReference type="InterPro" id="IPR013708">
    <property type="entry name" value="Shikimate_DH-bd_N"/>
</dbReference>
<feature type="domain" description="Quinate/shikimate 5-dehydrogenase/glutamyl-tRNA reductase" evidence="8">
    <location>
        <begin position="118"/>
        <end position="171"/>
    </location>
</feature>
<comment type="subunit">
    <text evidence="7">Homodimer.</text>
</comment>
<dbReference type="Pfam" id="PF08501">
    <property type="entry name" value="Shikimate_dh_N"/>
    <property type="match status" value="1"/>
</dbReference>
<evidence type="ECO:0000256" key="2">
    <source>
        <dbReference type="ARBA" id="ARBA00012962"/>
    </source>
</evidence>
<dbReference type="UniPathway" id="UPA00053">
    <property type="reaction ID" value="UER00087"/>
</dbReference>
<evidence type="ECO:0000256" key="6">
    <source>
        <dbReference type="ARBA" id="ARBA00049442"/>
    </source>
</evidence>
<evidence type="ECO:0000313" key="11">
    <source>
        <dbReference type="EMBL" id="PAX07501.1"/>
    </source>
</evidence>
<evidence type="ECO:0000256" key="4">
    <source>
        <dbReference type="ARBA" id="ARBA00023002"/>
    </source>
</evidence>
<dbReference type="InterPro" id="IPR036291">
    <property type="entry name" value="NAD(P)-bd_dom_sf"/>
</dbReference>
<dbReference type="CDD" id="cd01065">
    <property type="entry name" value="NAD_bind_Shikimate_DH"/>
    <property type="match status" value="1"/>
</dbReference>
<gene>
    <name evidence="7" type="primary">aroE</name>
    <name evidence="11" type="ORF">CKY28_07500</name>
</gene>
<dbReference type="Pfam" id="PF18317">
    <property type="entry name" value="SDH_C"/>
    <property type="match status" value="1"/>
</dbReference>
<dbReference type="GO" id="GO:0009073">
    <property type="term" value="P:aromatic amino acid family biosynthetic process"/>
    <property type="evidence" value="ECO:0007669"/>
    <property type="project" value="UniProtKB-KW"/>
</dbReference>
<name>A0A2A2SER9_9SPHN</name>
<dbReference type="OrthoDB" id="9792692at2"/>
<dbReference type="InterPro" id="IPR046346">
    <property type="entry name" value="Aminoacid_DH-like_N_sf"/>
</dbReference>
<dbReference type="Gene3D" id="3.40.50.10860">
    <property type="entry name" value="Leucine Dehydrogenase, chain A, domain 1"/>
    <property type="match status" value="1"/>
</dbReference>
<dbReference type="GO" id="GO:0004764">
    <property type="term" value="F:shikimate 3-dehydrogenase (NADP+) activity"/>
    <property type="evidence" value="ECO:0007669"/>
    <property type="project" value="UniProtKB-UniRule"/>
</dbReference>
<feature type="domain" description="SDH C-terminal" evidence="10">
    <location>
        <begin position="237"/>
        <end position="260"/>
    </location>
</feature>
<dbReference type="InterPro" id="IPR006151">
    <property type="entry name" value="Shikm_DH/Glu-tRNA_Rdtase"/>
</dbReference>
<dbReference type="EC" id="1.1.1.25" evidence="2 7"/>
<organism evidence="11 12">
    <name type="scientific">Sphingomonas lenta</name>
    <dbReference type="NCBI Taxonomy" id="1141887"/>
    <lineage>
        <taxon>Bacteria</taxon>
        <taxon>Pseudomonadati</taxon>
        <taxon>Pseudomonadota</taxon>
        <taxon>Alphaproteobacteria</taxon>
        <taxon>Sphingomonadales</taxon>
        <taxon>Sphingomonadaceae</taxon>
        <taxon>Sphingomonas</taxon>
    </lineage>
</organism>
<comment type="function">
    <text evidence="7">Involved in the biosynthesis of the chorismate, which leads to the biosynthesis of aromatic amino acids. Catalyzes the reversible NADPH linked reduction of 3-dehydroshikimate (DHSA) to yield shikimate (SA).</text>
</comment>
<comment type="similarity">
    <text evidence="7">Belongs to the shikimate dehydrogenase family.</text>
</comment>
<evidence type="ECO:0000256" key="3">
    <source>
        <dbReference type="ARBA" id="ARBA00022857"/>
    </source>
</evidence>
<dbReference type="InterPro" id="IPR041121">
    <property type="entry name" value="SDH_C"/>
</dbReference>
<evidence type="ECO:0000259" key="9">
    <source>
        <dbReference type="Pfam" id="PF08501"/>
    </source>
</evidence>
<sequence length="271" mass="28542">MAERAYAEVIGLPVAHSKSPLIHGFWIDALGLDAEYRATRVAPDELAAYFAERRADPAWRGCNLTIPHKLAALDHVEDRGGVRDTIGAINTAFRADDGVLVGTNTDAGGFYAPLAGFDFTGKPVTVIGAGGAARAVLFALSKMGVGPVTILNRNPLKAAALLSAFKLKGQALPLSAPVPPSALLVNTSALGMTGQPPLELDLSPLPSDAVVYDIVYAPLVTDLLAQAQDRGLEVVDGLEMLVGQAALAFEILFGKEPPRERDDELRDLLVA</sequence>
<dbReference type="GO" id="GO:0019632">
    <property type="term" value="P:shikimate metabolic process"/>
    <property type="evidence" value="ECO:0007669"/>
    <property type="project" value="TreeGrafter"/>
</dbReference>
<feature type="active site" description="Proton acceptor" evidence="7">
    <location>
        <position position="69"/>
    </location>
</feature>
<feature type="binding site" evidence="7">
    <location>
        <begin position="17"/>
        <end position="19"/>
    </location>
    <ligand>
        <name>shikimate</name>
        <dbReference type="ChEBI" id="CHEBI:36208"/>
    </ligand>
</feature>
<comment type="pathway">
    <text evidence="1 7">Metabolic intermediate biosynthesis; chorismate biosynthesis; chorismate from D-erythrose 4-phosphate and phosphoenolpyruvate: step 4/7.</text>
</comment>
<evidence type="ECO:0000256" key="5">
    <source>
        <dbReference type="ARBA" id="ARBA00023141"/>
    </source>
</evidence>
<dbReference type="Gene3D" id="3.40.50.720">
    <property type="entry name" value="NAD(P)-binding Rossmann-like Domain"/>
    <property type="match status" value="1"/>
</dbReference>
<feature type="binding site" evidence="7">
    <location>
        <position position="65"/>
    </location>
    <ligand>
        <name>shikimate</name>
        <dbReference type="ChEBI" id="CHEBI:36208"/>
    </ligand>
</feature>
<accession>A0A2A2SER9</accession>
<dbReference type="AlphaFoldDB" id="A0A2A2SER9"/>